<keyword evidence="1" id="KW-0560">Oxidoreductase</keyword>
<dbReference type="Proteomes" id="UP000000849">
    <property type="component" value="Chromosome"/>
</dbReference>
<sequence length="141" mass="14779">MVPDPADPAALAAFVRAHPTAVLATRGDDGHPQAALLGVAALDDGTLVVDSAEHARKVANVRRDPRVAVALGLDGDVTVQVEGDARVAEGDERVRLAAAYEAQLPGSRALAEGYVVVAVTPRWVRVYDASAPTPVVREARW</sequence>
<dbReference type="AlphaFoldDB" id="D5UH45"/>
<accession>D5UH45</accession>
<dbReference type="SUPFAM" id="SSF50475">
    <property type="entry name" value="FMN-binding split barrel"/>
    <property type="match status" value="1"/>
</dbReference>
<dbReference type="GO" id="GO:0070967">
    <property type="term" value="F:coenzyme F420 binding"/>
    <property type="evidence" value="ECO:0007669"/>
    <property type="project" value="TreeGrafter"/>
</dbReference>
<dbReference type="GO" id="GO:0005829">
    <property type="term" value="C:cytosol"/>
    <property type="evidence" value="ECO:0007669"/>
    <property type="project" value="TreeGrafter"/>
</dbReference>
<reference evidence="3 4" key="1">
    <citation type="journal article" date="2010" name="Stand. Genomic Sci.">
        <title>Complete genome sequence of Cellulomonas flavigena type strain (134).</title>
        <authorList>
            <person name="Abt B."/>
            <person name="Foster B."/>
            <person name="Lapidus A."/>
            <person name="Clum A."/>
            <person name="Sun H."/>
            <person name="Pukall R."/>
            <person name="Lucas S."/>
            <person name="Glavina Del Rio T."/>
            <person name="Nolan M."/>
            <person name="Tice H."/>
            <person name="Cheng J.F."/>
            <person name="Pitluck S."/>
            <person name="Liolios K."/>
            <person name="Ivanova N."/>
            <person name="Mavromatis K."/>
            <person name="Ovchinnikova G."/>
            <person name="Pati A."/>
            <person name="Goodwin L."/>
            <person name="Chen A."/>
            <person name="Palaniappan K."/>
            <person name="Land M."/>
            <person name="Hauser L."/>
            <person name="Chang Y.J."/>
            <person name="Jeffries C.D."/>
            <person name="Rohde M."/>
            <person name="Goker M."/>
            <person name="Woyke T."/>
            <person name="Bristow J."/>
            <person name="Eisen J.A."/>
            <person name="Markowitz V."/>
            <person name="Hugenholtz P."/>
            <person name="Kyrpides N.C."/>
            <person name="Klenk H.P."/>
        </authorList>
    </citation>
    <scope>NUCLEOTIDE SEQUENCE [LARGE SCALE GENOMIC DNA]</scope>
    <source>
        <strain evidence="4">ATCC 482 / DSM 20109 / BCRC 11376 / JCM 18109 / NBRC 3775 / NCIMB 8073 / NRS 134</strain>
    </source>
</reference>
<dbReference type="InterPro" id="IPR011576">
    <property type="entry name" value="Pyridox_Oxase_N"/>
</dbReference>
<dbReference type="eggNOG" id="COG0259">
    <property type="taxonomic scope" value="Bacteria"/>
</dbReference>
<dbReference type="OrthoDB" id="9799092at2"/>
<dbReference type="PANTHER" id="PTHR35176">
    <property type="entry name" value="HEME OXYGENASE HI_0854-RELATED"/>
    <property type="match status" value="1"/>
</dbReference>
<dbReference type="KEGG" id="cfl:Cfla_0330"/>
<dbReference type="Gene3D" id="2.30.110.10">
    <property type="entry name" value="Electron Transport, Fmn-binding Protein, Chain A"/>
    <property type="match status" value="1"/>
</dbReference>
<dbReference type="InterPro" id="IPR052019">
    <property type="entry name" value="F420H2_bilvrd_red/Heme_oxyg"/>
</dbReference>
<proteinExistence type="predicted"/>
<dbReference type="RefSeq" id="WP_013115582.1">
    <property type="nucleotide sequence ID" value="NC_014151.1"/>
</dbReference>
<keyword evidence="4" id="KW-1185">Reference proteome</keyword>
<dbReference type="HOGENOM" id="CLU_147311_0_0_11"/>
<dbReference type="InterPro" id="IPR012349">
    <property type="entry name" value="Split_barrel_FMN-bd"/>
</dbReference>
<evidence type="ECO:0000313" key="3">
    <source>
        <dbReference type="EMBL" id="ADG73248.1"/>
    </source>
</evidence>
<organism evidence="3 4">
    <name type="scientific">Cellulomonas flavigena (strain ATCC 482 / DSM 20109 / BCRC 11376 / JCM 18109 / NBRC 3775 / NCIMB 8073 / NRS 134)</name>
    <dbReference type="NCBI Taxonomy" id="446466"/>
    <lineage>
        <taxon>Bacteria</taxon>
        <taxon>Bacillati</taxon>
        <taxon>Actinomycetota</taxon>
        <taxon>Actinomycetes</taxon>
        <taxon>Micrococcales</taxon>
        <taxon>Cellulomonadaceae</taxon>
        <taxon>Cellulomonas</taxon>
    </lineage>
</organism>
<evidence type="ECO:0000259" key="2">
    <source>
        <dbReference type="Pfam" id="PF01243"/>
    </source>
</evidence>
<dbReference type="GO" id="GO:0016627">
    <property type="term" value="F:oxidoreductase activity, acting on the CH-CH group of donors"/>
    <property type="evidence" value="ECO:0007669"/>
    <property type="project" value="TreeGrafter"/>
</dbReference>
<evidence type="ECO:0000256" key="1">
    <source>
        <dbReference type="ARBA" id="ARBA00023002"/>
    </source>
</evidence>
<evidence type="ECO:0000313" key="4">
    <source>
        <dbReference type="Proteomes" id="UP000000849"/>
    </source>
</evidence>
<feature type="domain" description="Pyridoxamine 5'-phosphate oxidase N-terminal" evidence="2">
    <location>
        <begin position="9"/>
        <end position="126"/>
    </location>
</feature>
<dbReference type="EMBL" id="CP001964">
    <property type="protein sequence ID" value="ADG73248.1"/>
    <property type="molecule type" value="Genomic_DNA"/>
</dbReference>
<dbReference type="STRING" id="446466.Cfla_0330"/>
<name>D5UH45_CELFN</name>
<dbReference type="Pfam" id="PF01243">
    <property type="entry name" value="PNPOx_N"/>
    <property type="match status" value="1"/>
</dbReference>
<protein>
    <submittedName>
        <fullName evidence="3">Pyridoxamine 5'-phosphate oxidase-related FMN-binding protein</fullName>
    </submittedName>
</protein>
<dbReference type="PANTHER" id="PTHR35176:SF6">
    <property type="entry name" value="HEME OXYGENASE HI_0854-RELATED"/>
    <property type="match status" value="1"/>
</dbReference>
<gene>
    <name evidence="3" type="ordered locus">Cfla_0330</name>
</gene>